<proteinExistence type="predicted"/>
<organism evidence="1 2">
    <name type="scientific">Hymenobacter roseosalivarius DSM 11622</name>
    <dbReference type="NCBI Taxonomy" id="645990"/>
    <lineage>
        <taxon>Bacteria</taxon>
        <taxon>Pseudomonadati</taxon>
        <taxon>Bacteroidota</taxon>
        <taxon>Cytophagia</taxon>
        <taxon>Cytophagales</taxon>
        <taxon>Hymenobacteraceae</taxon>
        <taxon>Hymenobacter</taxon>
    </lineage>
</organism>
<dbReference type="EMBL" id="FWWW01000058">
    <property type="protein sequence ID" value="SMB92429.1"/>
    <property type="molecule type" value="Genomic_DNA"/>
</dbReference>
<name>A0A1W1VG94_9BACT</name>
<dbReference type="AlphaFoldDB" id="A0A1W1VG94"/>
<evidence type="ECO:0000313" key="2">
    <source>
        <dbReference type="Proteomes" id="UP000192266"/>
    </source>
</evidence>
<accession>A0A1W1VG94</accession>
<protein>
    <submittedName>
        <fullName evidence="1">Uncharacterized protein</fullName>
    </submittedName>
</protein>
<dbReference type="RefSeq" id="WP_084444748.1">
    <property type="nucleotide sequence ID" value="NZ_FWWW01000058.1"/>
</dbReference>
<keyword evidence="2" id="KW-1185">Reference proteome</keyword>
<sequence length="249" mass="26214">MVPVTNRTGQPLAFFLFTQTITTAPPAPATAVLDVRIQNGSNCTLSFPYTLTLSSRGPGQLVDYELPGTVTSLPVRTVVQAHHVVATTAFPLHTAGIVITSHGEPVRTECPSLGGSWTGPYSLFAEDYEDDWAYGPSIPRPQEDGSVYVTVPAAGGPLEIRYVRLTATGQPTGASTRLVGTLTPDDGFSGQDLTRGDNGVVDTVQAAGLLRLGEPDPVSGQPQLQVGLRLKSAKSPADVLVLQALVKRP</sequence>
<gene>
    <name evidence="1" type="ORF">SAMN00120144_2156</name>
</gene>
<reference evidence="1 2" key="1">
    <citation type="submission" date="2017-04" db="EMBL/GenBank/DDBJ databases">
        <authorList>
            <person name="Afonso C.L."/>
            <person name="Miller P.J."/>
            <person name="Scott M.A."/>
            <person name="Spackman E."/>
            <person name="Goraichik I."/>
            <person name="Dimitrov K.M."/>
            <person name="Suarez D.L."/>
            <person name="Swayne D.E."/>
        </authorList>
    </citation>
    <scope>NUCLEOTIDE SEQUENCE [LARGE SCALE GENOMIC DNA]</scope>
    <source>
        <strain evidence="1 2">DSM 11622</strain>
    </source>
</reference>
<evidence type="ECO:0000313" key="1">
    <source>
        <dbReference type="EMBL" id="SMB92429.1"/>
    </source>
</evidence>
<dbReference type="Proteomes" id="UP000192266">
    <property type="component" value="Unassembled WGS sequence"/>
</dbReference>